<dbReference type="Gene3D" id="1.10.1090.10">
    <property type="entry name" value="Cytochrome b-c1 complex subunit 7"/>
    <property type="match status" value="1"/>
</dbReference>
<evidence type="ECO:0000256" key="5">
    <source>
        <dbReference type="ARBA" id="ARBA00022792"/>
    </source>
</evidence>
<keyword evidence="8" id="KW-0472">Membrane</keyword>
<dbReference type="AlphaFoldDB" id="A0A0H5QJF7"/>
<dbReference type="GO" id="GO:0005743">
    <property type="term" value="C:mitochondrial inner membrane"/>
    <property type="evidence" value="ECO:0007669"/>
    <property type="project" value="UniProtKB-SubCell"/>
</dbReference>
<dbReference type="EMBL" id="HACM01000999">
    <property type="protein sequence ID" value="CRZ01441.1"/>
    <property type="molecule type" value="Transcribed_RNA"/>
</dbReference>
<keyword evidence="7" id="KW-0496">Mitochondrion</keyword>
<comment type="similarity">
    <text evidence="2">Belongs to the UQCRB/QCR7 family.</text>
</comment>
<protein>
    <recommendedName>
        <fullName evidence="10">Cytochrome b-c1 complex subunit 7</fullName>
    </recommendedName>
</protein>
<name>A0A0H5QJF7_9EUKA</name>
<evidence type="ECO:0000256" key="6">
    <source>
        <dbReference type="ARBA" id="ARBA00022982"/>
    </source>
</evidence>
<keyword evidence="3" id="KW-0813">Transport</keyword>
<dbReference type="GO" id="GO:0006122">
    <property type="term" value="P:mitochondrial electron transport, ubiquinol to cytochrome c"/>
    <property type="evidence" value="ECO:0007669"/>
    <property type="project" value="InterPro"/>
</dbReference>
<sequence length="104" mass="12249">MLKQVMQVVNKFTKARMSGQLTKMGLMAEDLIVETSDYKEALLRLPANVLEERNRRIRRAFDLSCKHEELPEDMRNYDPFESYLGGEMEKAKQKRLELEIIDRA</sequence>
<dbReference type="PANTHER" id="PTHR12022">
    <property type="entry name" value="UBIQUINOL-CYTOCHROME C REDUCTASE COMPLEX 14 KD PROTEIN"/>
    <property type="match status" value="1"/>
</dbReference>
<evidence type="ECO:0000256" key="4">
    <source>
        <dbReference type="ARBA" id="ARBA00022660"/>
    </source>
</evidence>
<keyword evidence="6" id="KW-0249">Electron transport</keyword>
<organism evidence="9">
    <name type="scientific">Spongospora subterranea</name>
    <dbReference type="NCBI Taxonomy" id="70186"/>
    <lineage>
        <taxon>Eukaryota</taxon>
        <taxon>Sar</taxon>
        <taxon>Rhizaria</taxon>
        <taxon>Endomyxa</taxon>
        <taxon>Phytomyxea</taxon>
        <taxon>Plasmodiophorida</taxon>
        <taxon>Plasmodiophoridae</taxon>
        <taxon>Spongospora</taxon>
    </lineage>
</organism>
<reference evidence="9" key="1">
    <citation type="submission" date="2015-04" db="EMBL/GenBank/DDBJ databases">
        <title>The genome sequence of the plant pathogenic Rhizarian Plasmodiophora brassicae reveals insights in its biotrophic life cycle and the origin of chitin synthesis.</title>
        <authorList>
            <person name="Schwelm A."/>
            <person name="Fogelqvist J."/>
            <person name="Knaust A."/>
            <person name="Julke S."/>
            <person name="Lilja T."/>
            <person name="Dhandapani V."/>
            <person name="Bonilla-Rosso G."/>
            <person name="Karlsson M."/>
            <person name="Shevchenko A."/>
            <person name="Choi S.R."/>
            <person name="Kim H.G."/>
            <person name="Park J.Y."/>
            <person name="Lim Y.P."/>
            <person name="Ludwig-Muller J."/>
            <person name="Dixelius C."/>
        </authorList>
    </citation>
    <scope>NUCLEOTIDE SEQUENCE</scope>
    <source>
        <tissue evidence="9">Potato root galls</tissue>
    </source>
</reference>
<keyword evidence="5" id="KW-0999">Mitochondrion inner membrane</keyword>
<keyword evidence="4" id="KW-0679">Respiratory chain</keyword>
<accession>A0A0H5QJF7</accession>
<dbReference type="InterPro" id="IPR003197">
    <property type="entry name" value="QCR7"/>
</dbReference>
<evidence type="ECO:0000256" key="7">
    <source>
        <dbReference type="ARBA" id="ARBA00023128"/>
    </source>
</evidence>
<proteinExistence type="inferred from homology"/>
<dbReference type="GO" id="GO:0045275">
    <property type="term" value="C:respiratory chain complex III"/>
    <property type="evidence" value="ECO:0007669"/>
    <property type="project" value="InterPro"/>
</dbReference>
<evidence type="ECO:0000256" key="3">
    <source>
        <dbReference type="ARBA" id="ARBA00022448"/>
    </source>
</evidence>
<dbReference type="PANTHER" id="PTHR12022:SF0">
    <property type="entry name" value="CYTOCHROME B-C1 COMPLEX SUBUNIT 7"/>
    <property type="match status" value="1"/>
</dbReference>
<evidence type="ECO:0008006" key="10">
    <source>
        <dbReference type="Google" id="ProtNLM"/>
    </source>
</evidence>
<dbReference type="SUPFAM" id="SSF81524">
    <property type="entry name" value="14 kDa protein of cytochrome bc1 complex (Ubiquinol-cytochrome c reductase)"/>
    <property type="match status" value="1"/>
</dbReference>
<evidence type="ECO:0000256" key="8">
    <source>
        <dbReference type="ARBA" id="ARBA00023136"/>
    </source>
</evidence>
<dbReference type="InterPro" id="IPR036544">
    <property type="entry name" value="QCR7_sf"/>
</dbReference>
<evidence type="ECO:0000256" key="2">
    <source>
        <dbReference type="ARBA" id="ARBA00008554"/>
    </source>
</evidence>
<comment type="subcellular location">
    <subcellularLocation>
        <location evidence="1">Mitochondrion inner membrane</location>
        <topology evidence="1">Peripheral membrane protein</topology>
        <orientation evidence="1">Matrix side</orientation>
    </subcellularLocation>
</comment>
<dbReference type="Pfam" id="PF02271">
    <property type="entry name" value="UCR_14kD"/>
    <property type="match status" value="1"/>
</dbReference>
<evidence type="ECO:0000313" key="9">
    <source>
        <dbReference type="EMBL" id="CRZ01441.1"/>
    </source>
</evidence>
<evidence type="ECO:0000256" key="1">
    <source>
        <dbReference type="ARBA" id="ARBA00004443"/>
    </source>
</evidence>